<evidence type="ECO:0000313" key="2">
    <source>
        <dbReference type="Proteomes" id="UP000265520"/>
    </source>
</evidence>
<evidence type="ECO:0000313" key="1">
    <source>
        <dbReference type="EMBL" id="MCI58782.1"/>
    </source>
</evidence>
<dbReference type="AlphaFoldDB" id="A0A392TD04"/>
<sequence>MNGGKRMKSGGGEMWGWWMVAELKRSEKGRGGHVVEIL</sequence>
<proteinExistence type="predicted"/>
<protein>
    <submittedName>
        <fullName evidence="1">Uncharacterized protein</fullName>
    </submittedName>
</protein>
<comment type="caution">
    <text evidence="1">The sequence shown here is derived from an EMBL/GenBank/DDBJ whole genome shotgun (WGS) entry which is preliminary data.</text>
</comment>
<name>A0A392TD04_9FABA</name>
<reference evidence="1 2" key="1">
    <citation type="journal article" date="2018" name="Front. Plant Sci.">
        <title>Red Clover (Trifolium pratense) and Zigzag Clover (T. medium) - A Picture of Genomic Similarities and Differences.</title>
        <authorList>
            <person name="Dluhosova J."/>
            <person name="Istvanek J."/>
            <person name="Nedelnik J."/>
            <person name="Repkova J."/>
        </authorList>
    </citation>
    <scope>NUCLEOTIDE SEQUENCE [LARGE SCALE GENOMIC DNA]</scope>
    <source>
        <strain evidence="2">cv. 10/8</strain>
        <tissue evidence="1">Leaf</tissue>
    </source>
</reference>
<dbReference type="Proteomes" id="UP000265520">
    <property type="component" value="Unassembled WGS sequence"/>
</dbReference>
<organism evidence="1 2">
    <name type="scientific">Trifolium medium</name>
    <dbReference type="NCBI Taxonomy" id="97028"/>
    <lineage>
        <taxon>Eukaryota</taxon>
        <taxon>Viridiplantae</taxon>
        <taxon>Streptophyta</taxon>
        <taxon>Embryophyta</taxon>
        <taxon>Tracheophyta</taxon>
        <taxon>Spermatophyta</taxon>
        <taxon>Magnoliopsida</taxon>
        <taxon>eudicotyledons</taxon>
        <taxon>Gunneridae</taxon>
        <taxon>Pentapetalae</taxon>
        <taxon>rosids</taxon>
        <taxon>fabids</taxon>
        <taxon>Fabales</taxon>
        <taxon>Fabaceae</taxon>
        <taxon>Papilionoideae</taxon>
        <taxon>50 kb inversion clade</taxon>
        <taxon>NPAAA clade</taxon>
        <taxon>Hologalegina</taxon>
        <taxon>IRL clade</taxon>
        <taxon>Trifolieae</taxon>
        <taxon>Trifolium</taxon>
    </lineage>
</organism>
<dbReference type="EMBL" id="LXQA010551589">
    <property type="protein sequence ID" value="MCI58782.1"/>
    <property type="molecule type" value="Genomic_DNA"/>
</dbReference>
<keyword evidence="2" id="KW-1185">Reference proteome</keyword>
<accession>A0A392TD04</accession>